<keyword evidence="2" id="KW-0479">Metal-binding</keyword>
<dbReference type="SUPFAM" id="SSF88713">
    <property type="entry name" value="Glycoside hydrolase/deacetylase"/>
    <property type="match status" value="1"/>
</dbReference>
<dbReference type="InterPro" id="IPR028995">
    <property type="entry name" value="Glyco_hydro_57/38_cen_sf"/>
</dbReference>
<feature type="domain" description="Glycoside hydrolase family 38 N-terminal" evidence="5">
    <location>
        <begin position="6"/>
        <end position="261"/>
    </location>
</feature>
<comment type="caution">
    <text evidence="7">The sequence shown here is derived from an EMBL/GenBank/DDBJ whole genome shotgun (WGS) entry which is preliminary data.</text>
</comment>
<name>A0ABS2NV78_9BACI</name>
<protein>
    <submittedName>
        <fullName evidence="7">Alpha-mannosidase</fullName>
        <ecNumber evidence="7">3.2.1.24</ecNumber>
    </submittedName>
</protein>
<dbReference type="Gene3D" id="1.20.1270.50">
    <property type="entry name" value="Glycoside hydrolase family 38, central domain"/>
    <property type="match status" value="1"/>
</dbReference>
<dbReference type="Gene3D" id="2.70.98.30">
    <property type="entry name" value="Golgi alpha-mannosidase II, domain 4"/>
    <property type="match status" value="1"/>
</dbReference>
<dbReference type="PANTHER" id="PTHR46017">
    <property type="entry name" value="ALPHA-MANNOSIDASE 2C1"/>
    <property type="match status" value="1"/>
</dbReference>
<dbReference type="InterPro" id="IPR000602">
    <property type="entry name" value="Glyco_hydro_38_N"/>
</dbReference>
<dbReference type="GO" id="GO:0004559">
    <property type="term" value="F:alpha-mannosidase activity"/>
    <property type="evidence" value="ECO:0007669"/>
    <property type="project" value="UniProtKB-EC"/>
</dbReference>
<sequence>MTNKKKVFVVPHSHWDREWYFTIEDSNVLLVENLDYLMDVLENDQDYNGYVFDAQMSVVDEYLKIRPEQRERLQKLVAAKRIFVGPWYTQTDSLLVNKESIIRNLLYGTRMATEMGHSMNNGYLPDIFGQNMYLPSMFEGFGIDYSILQRGIYTDQLNGDLNFTWKSPDGKGVKANNIYFGYGPGKFLAADEEYHQERLIPMLDKLAAMNESTDNLLLPAGGDQVLVRDHFPETVKELNEKDDKYEYILSDFESFMKETWKDESAFENVIEGELIASQKSRIHNTIRSQRYDLKKLNYDVENKILYVLEPLAVIGKALGLSYPQRWLDSMWKMLFDVHAHDSIGGCNSDDTNHDIIVRLEKVNRIADGLVNIIKKQLTKAISVQTGQENISVVFNTDSKNYSGLIETVLFTKKTTFTLQSYQGDAVPFELLSQEYISGGKKIVVTAEGEKEVEVPGYYRSVIQAKLIEVPAMGYTTLFVEEQETTVTKVNSSKESFIENDQYRVTLENDVLTLENKQTKQKLVDFIRFENVADAGDSYDFSPLPGDEPIHWNEARLVGVKKGEFSQRLVIEFTAELPAELNGQNRSNDTKAFKILTTFTLQDGEEMVRVHHGIDNICKDHRIRVLLSTGLENVAHSYADQAFSVIERPVVQPYLEGWREKGFAEAPVPIYPLENFVGVTSDNASFATITKGIKEYEVLAETNELALTLFRSVGLLGRDNLEWRPGRASGINNKVVYTPDAQLQQEMEFDYAIVWTGKEMDKTELFSKTDYYRKHYATYQHQSLNTFEERLERFELPMPIKELQPSNSLFNIDNQAVFMSTCKQSYEENGVIVRFFNPTEDVQRFSVTSEVFTDQAVTNLYETVLGKVDGAMEIPPKGYVTIKLT</sequence>
<dbReference type="InterPro" id="IPR011330">
    <property type="entry name" value="Glyco_hydro/deAcase_b/a-brl"/>
</dbReference>
<proteinExistence type="inferred from homology"/>
<evidence type="ECO:0000256" key="2">
    <source>
        <dbReference type="ARBA" id="ARBA00022723"/>
    </source>
</evidence>
<reference evidence="7 8" key="1">
    <citation type="submission" date="2021-01" db="EMBL/GenBank/DDBJ databases">
        <title>Genomic Encyclopedia of Type Strains, Phase IV (KMG-IV): sequencing the most valuable type-strain genomes for metagenomic binning, comparative biology and taxonomic classification.</title>
        <authorList>
            <person name="Goeker M."/>
        </authorList>
    </citation>
    <scope>NUCLEOTIDE SEQUENCE [LARGE SCALE GENOMIC DNA]</scope>
    <source>
        <strain evidence="7 8">DSM 25879</strain>
    </source>
</reference>
<evidence type="ECO:0000256" key="4">
    <source>
        <dbReference type="ARBA" id="ARBA00023295"/>
    </source>
</evidence>
<keyword evidence="4 7" id="KW-0326">Glycosidase</keyword>
<evidence type="ECO:0000259" key="6">
    <source>
        <dbReference type="Pfam" id="PF07748"/>
    </source>
</evidence>
<dbReference type="InterPro" id="IPR027291">
    <property type="entry name" value="Glyco_hydro_38_N_sf"/>
</dbReference>
<dbReference type="InterPro" id="IPR011682">
    <property type="entry name" value="Glyco_hydro_38_C"/>
</dbReference>
<keyword evidence="8" id="KW-1185">Reference proteome</keyword>
<keyword evidence="3 7" id="KW-0378">Hydrolase</keyword>
<feature type="domain" description="Glycosyl hydrolase family 38 C-terminal" evidence="6">
    <location>
        <begin position="497"/>
        <end position="712"/>
    </location>
</feature>
<dbReference type="SUPFAM" id="SSF88688">
    <property type="entry name" value="Families 57/38 glycoside transferase middle domain"/>
    <property type="match status" value="1"/>
</dbReference>
<evidence type="ECO:0000313" key="7">
    <source>
        <dbReference type="EMBL" id="MBM7618565.1"/>
    </source>
</evidence>
<dbReference type="CDD" id="cd10815">
    <property type="entry name" value="GH38N_AMII_EcMngB_like"/>
    <property type="match status" value="1"/>
</dbReference>
<dbReference type="Pfam" id="PF07748">
    <property type="entry name" value="Glyco_hydro_38C"/>
    <property type="match status" value="1"/>
</dbReference>
<comment type="similarity">
    <text evidence="1">Belongs to the glycosyl hydrolase 38 family.</text>
</comment>
<evidence type="ECO:0000256" key="1">
    <source>
        <dbReference type="ARBA" id="ARBA00009792"/>
    </source>
</evidence>
<dbReference type="InterPro" id="IPR037094">
    <property type="entry name" value="Glyco_hydro_38_cen_sf"/>
</dbReference>
<dbReference type="SUPFAM" id="SSF74650">
    <property type="entry name" value="Galactose mutarotase-like"/>
    <property type="match status" value="1"/>
</dbReference>
<dbReference type="Pfam" id="PF01074">
    <property type="entry name" value="Glyco_hydro_38N"/>
    <property type="match status" value="1"/>
</dbReference>
<dbReference type="PANTHER" id="PTHR46017:SF2">
    <property type="entry name" value="MANNOSYLGLYCERATE HYDROLASE"/>
    <property type="match status" value="1"/>
</dbReference>
<evidence type="ECO:0000313" key="8">
    <source>
        <dbReference type="Proteomes" id="UP000737402"/>
    </source>
</evidence>
<dbReference type="Gene3D" id="3.20.110.10">
    <property type="entry name" value="Glycoside hydrolase 38, N terminal domain"/>
    <property type="match status" value="1"/>
</dbReference>
<dbReference type="Proteomes" id="UP000737402">
    <property type="component" value="Unassembled WGS sequence"/>
</dbReference>
<dbReference type="RefSeq" id="WP_204412887.1">
    <property type="nucleotide sequence ID" value="NZ_JAFBED010000001.1"/>
</dbReference>
<accession>A0ABS2NV78</accession>
<dbReference type="InterPro" id="IPR011013">
    <property type="entry name" value="Gal_mutarotase_sf_dom"/>
</dbReference>
<evidence type="ECO:0000259" key="5">
    <source>
        <dbReference type="Pfam" id="PF01074"/>
    </source>
</evidence>
<evidence type="ECO:0000256" key="3">
    <source>
        <dbReference type="ARBA" id="ARBA00022801"/>
    </source>
</evidence>
<dbReference type="EC" id="3.2.1.24" evidence="7"/>
<organism evidence="7 8">
    <name type="scientific">Sutcliffiella tianshenii</name>
    <dbReference type="NCBI Taxonomy" id="1463404"/>
    <lineage>
        <taxon>Bacteria</taxon>
        <taxon>Bacillati</taxon>
        <taxon>Bacillota</taxon>
        <taxon>Bacilli</taxon>
        <taxon>Bacillales</taxon>
        <taxon>Bacillaceae</taxon>
        <taxon>Sutcliffiella</taxon>
    </lineage>
</organism>
<dbReference type="EMBL" id="JAFBED010000001">
    <property type="protein sequence ID" value="MBM7618565.1"/>
    <property type="molecule type" value="Genomic_DNA"/>
</dbReference>
<gene>
    <name evidence="7" type="ORF">JOC95_000407</name>
</gene>